<proteinExistence type="predicted"/>
<organism evidence="1 2">
    <name type="scientific">Vibrio inusitatus NBRC 102082</name>
    <dbReference type="NCBI Taxonomy" id="1219070"/>
    <lineage>
        <taxon>Bacteria</taxon>
        <taxon>Pseudomonadati</taxon>
        <taxon>Pseudomonadota</taxon>
        <taxon>Gammaproteobacteria</taxon>
        <taxon>Vibrionales</taxon>
        <taxon>Vibrionaceae</taxon>
        <taxon>Vibrio</taxon>
    </lineage>
</organism>
<dbReference type="RefSeq" id="WP_141344402.1">
    <property type="nucleotide sequence ID" value="NZ_BJLF01000003.1"/>
</dbReference>
<dbReference type="Proteomes" id="UP000318717">
    <property type="component" value="Unassembled WGS sequence"/>
</dbReference>
<dbReference type="EMBL" id="BJLF01000003">
    <property type="protein sequence ID" value="GEA50043.1"/>
    <property type="molecule type" value="Genomic_DNA"/>
</dbReference>
<comment type="caution">
    <text evidence="1">The sequence shown here is derived from an EMBL/GenBank/DDBJ whole genome shotgun (WGS) entry which is preliminary data.</text>
</comment>
<accession>A0A4Y3HSB2</accession>
<dbReference type="AlphaFoldDB" id="A0A4Y3HSB2"/>
<sequence>MKWVLLFVLSNGSHGMVNGQVEFESKEACIEGAKQLTVDFDFNSISASCLNTETGEGVEGMEDLID</sequence>
<reference evidence="1 2" key="1">
    <citation type="submission" date="2019-06" db="EMBL/GenBank/DDBJ databases">
        <title>Whole genome shotgun sequence of Vibrio inusitatus NBRC 102082.</title>
        <authorList>
            <person name="Hosoyama A."/>
            <person name="Uohara A."/>
            <person name="Ohji S."/>
            <person name="Ichikawa N."/>
        </authorList>
    </citation>
    <scope>NUCLEOTIDE SEQUENCE [LARGE SCALE GENOMIC DNA]</scope>
    <source>
        <strain evidence="1 2">NBRC 102082</strain>
    </source>
</reference>
<protein>
    <submittedName>
        <fullName evidence="1">Uncharacterized protein</fullName>
    </submittedName>
</protein>
<evidence type="ECO:0000313" key="1">
    <source>
        <dbReference type="EMBL" id="GEA50043.1"/>
    </source>
</evidence>
<gene>
    <name evidence="1" type="ORF">VIN01S_08470</name>
</gene>
<keyword evidence="2" id="KW-1185">Reference proteome</keyword>
<evidence type="ECO:0000313" key="2">
    <source>
        <dbReference type="Proteomes" id="UP000318717"/>
    </source>
</evidence>
<name>A0A4Y3HSB2_9VIBR</name>